<evidence type="ECO:0000313" key="2">
    <source>
        <dbReference type="EMBL" id="ESW21420.1"/>
    </source>
</evidence>
<dbReference type="AlphaFoldDB" id="V7BWK0"/>
<sequence>MKHASAIDISEFDNYSWDLLVNLLQCSHKLEVLLINKKSQKYAKGHESRWRHPLLVPECLVHLKTLCLREYQGLETELDFVRSLGSEEKLKTCNHLSKLQRNFETCHIVFH</sequence>
<accession>V7BWK0</accession>
<reference evidence="3" key="1">
    <citation type="journal article" date="2014" name="Nat. Genet.">
        <title>A reference genome for common bean and genome-wide analysis of dual domestications.</title>
        <authorList>
            <person name="Schmutz J."/>
            <person name="McClean P.E."/>
            <person name="Mamidi S."/>
            <person name="Wu G.A."/>
            <person name="Cannon S.B."/>
            <person name="Grimwood J."/>
            <person name="Jenkins J."/>
            <person name="Shu S."/>
            <person name="Song Q."/>
            <person name="Chavarro C."/>
            <person name="Torres-Torres M."/>
            <person name="Geffroy V."/>
            <person name="Moghaddam S.M."/>
            <person name="Gao D."/>
            <person name="Abernathy B."/>
            <person name="Barry K."/>
            <person name="Blair M."/>
            <person name="Brick M.A."/>
            <person name="Chovatia M."/>
            <person name="Gepts P."/>
            <person name="Goodstein D.M."/>
            <person name="Gonzales M."/>
            <person name="Hellsten U."/>
            <person name="Hyten D.L."/>
            <person name="Jia G."/>
            <person name="Kelly J.D."/>
            <person name="Kudrna D."/>
            <person name="Lee R."/>
            <person name="Richard M.M."/>
            <person name="Miklas P.N."/>
            <person name="Osorno J.M."/>
            <person name="Rodrigues J."/>
            <person name="Thareau V."/>
            <person name="Urrea C.A."/>
            <person name="Wang M."/>
            <person name="Yu Y."/>
            <person name="Zhang M."/>
            <person name="Wing R.A."/>
            <person name="Cregan P.B."/>
            <person name="Rokhsar D.S."/>
            <person name="Jackson S.A."/>
        </authorList>
    </citation>
    <scope>NUCLEOTIDE SEQUENCE [LARGE SCALE GENOMIC DNA]</scope>
    <source>
        <strain evidence="3">cv. G19833</strain>
    </source>
</reference>
<gene>
    <name evidence="2" type="ORF">PHAVU_005G069400g</name>
</gene>
<organism evidence="2 3">
    <name type="scientific">Phaseolus vulgaris</name>
    <name type="common">Kidney bean</name>
    <name type="synonym">French bean</name>
    <dbReference type="NCBI Taxonomy" id="3885"/>
    <lineage>
        <taxon>Eukaryota</taxon>
        <taxon>Viridiplantae</taxon>
        <taxon>Streptophyta</taxon>
        <taxon>Embryophyta</taxon>
        <taxon>Tracheophyta</taxon>
        <taxon>Spermatophyta</taxon>
        <taxon>Magnoliopsida</taxon>
        <taxon>eudicotyledons</taxon>
        <taxon>Gunneridae</taxon>
        <taxon>Pentapetalae</taxon>
        <taxon>rosids</taxon>
        <taxon>fabids</taxon>
        <taxon>Fabales</taxon>
        <taxon>Fabaceae</taxon>
        <taxon>Papilionoideae</taxon>
        <taxon>50 kb inversion clade</taxon>
        <taxon>NPAAA clade</taxon>
        <taxon>indigoferoid/millettioid clade</taxon>
        <taxon>Phaseoleae</taxon>
        <taxon>Phaseolus</taxon>
    </lineage>
</organism>
<dbReference type="EMBL" id="CM002292">
    <property type="protein sequence ID" value="ESW21420.1"/>
    <property type="molecule type" value="Genomic_DNA"/>
</dbReference>
<protein>
    <recommendedName>
        <fullName evidence="1">FBD domain-containing protein</fullName>
    </recommendedName>
</protein>
<dbReference type="OrthoDB" id="1900471at2759"/>
<keyword evidence="3" id="KW-1185">Reference proteome</keyword>
<evidence type="ECO:0000313" key="3">
    <source>
        <dbReference type="Proteomes" id="UP000000226"/>
    </source>
</evidence>
<proteinExistence type="predicted"/>
<dbReference type="Gramene" id="ESW21420">
    <property type="protein sequence ID" value="ESW21420"/>
    <property type="gene ID" value="PHAVU_005G069400g"/>
</dbReference>
<dbReference type="InterPro" id="IPR006566">
    <property type="entry name" value="FBD"/>
</dbReference>
<dbReference type="Pfam" id="PF08387">
    <property type="entry name" value="FBD"/>
    <property type="match status" value="1"/>
</dbReference>
<name>V7BWK0_PHAVU</name>
<dbReference type="Proteomes" id="UP000000226">
    <property type="component" value="Chromosome 5"/>
</dbReference>
<feature type="domain" description="FBD" evidence="1">
    <location>
        <begin position="53"/>
        <end position="82"/>
    </location>
</feature>
<evidence type="ECO:0000259" key="1">
    <source>
        <dbReference type="Pfam" id="PF08387"/>
    </source>
</evidence>